<evidence type="ECO:0000313" key="2">
    <source>
        <dbReference type="EMBL" id="EFO65650.1"/>
    </source>
</evidence>
<feature type="region of interest" description="Disordered" evidence="1">
    <location>
        <begin position="1126"/>
        <end position="1149"/>
    </location>
</feature>
<sequence>MSETLLTINTVLSSGAVIASFRGRYSAGASTDELLIVRSNCFQIYGVECTKSADAAGTPMEVFRPLLTVDLIVSIDRACHIPAISFANQTFSQDLLLLVSSTLHISLYGFYGNSQALNYVELLNLNLAFYLATEGRIPLPIPKKYTMSLAAVAVVPNMSALICFSYRDSPTIAGQLVFIYLFNSALGSNSLLKKNAHKADEHIHASIILPNKNMETSQVIDVKQVCFLESPPLYERSGETMLPVLCVNGNSDICSFEICRESFFSSPQLHGIESRINLIKQGIKLMDGPFYMRDLPFGSVLCPVHFYIESPDPLMMYFPLAVATCDSFSLVLKMRDSYSISFRTASHQTFKSLHPQAVPLNVTQIENSHIFLIAFDDGNLCYVYLDVGQLFMVATGKNEEDISNTLTTTETIYSNGVVTHALRARIFTTGVFTWPKYGKEGKMFRLPSSIHLACIRKRRYGFVRSRGNSGKATLSLLEDAAFATAAAQQDQGTPPGYFQSEESIRQDMESDEVLVFLGSQTLDSTITRVQLANLSRAHSLNVECGKAGKQLFETPKHESLYQLDLINQQLIQGVGAVQDLSHIESGLILTASSHGRDGNLALMEKGMLIRNMGDAKLPDMSIANLFFYHCPIDAQYYIILVPKAGDICIYQIKLASSYMHGNLQRQSQHKTRKLSQLSVTSTKSILGLLQTTTGSSLPRDIENQSLVDFIHVPDSRTIPSLAEIDFETIRQKHPDFGILLSMSTISTDTNRRITIRLYRGGVCVDNSILYKFSSSVLSGRIYKEYIVASGADKSMFIMRVRTDTQPSTAFVMLNKYTDVHVATVSVDTLDASRNVYAAFFGMQNKTLLIYAFDNCNMEVTSLNPIKVPVVPFSVLLLLSDTPGKPHESPNVDVLEGKLVFSGLDGYIGIIPFEVSQKKSKRAYTYALSTSKINSTTILRSREGKIPLQLYHITDSSTSFMVRGSHLFYATIRKEIDLTITKAKGTDDVSWRINVIRMVTRPLRTMVMVVPLPVELQKLIFNHIECNLITPYQCCIEACDGMTRASVYGMTTRTANRCTDLQAQTLSTLFLVLLNEQLEMNSRLNTIHTPLGASAEVLHGDGQWGEGIAVNPTFGYHTVHRTCHKSSKGASSEVSEDHKIEHSDVGKQTSEADTNVTTAFPWSRYVAILLPTTEMQMSIVRYLLRRTPLQIEHDAILDQRNHFALHTEQYLSKSQLRFINRSNFTVTNKIILGTGLICVTFKTFSLNGTIYLVASLFAGIDISLLRADISPEIGAGIEKDVSSNILREKTVINVNAIESEITSIDTPTLPTHDHTMLSSLPGPDPMDAEVINNNKIKPQGMFPRLVFWVLHENMHYQCVGILPLSSICNSIIIDKNSSTEFCTTLVCVVGNSLTRYFVHATPELPVESARSVSLSTKDQSPIKSMPLITLENAATYANEQASNVDVNTLSSAYPELLNTEKQSLFFRIPSQLMEQHEGKDGGKREVTTHSSGIQEQEQLLGYEFKARSMKHNHDPISTISADDVNMIFTAPRSKYELNVTTANSVPLVDKFDASTIVMLDNDDRTASVACVINSGIISLYDFKLNLLFYDEKGICADVKIVCGISSSIAGTRFRSPNCFTFIAVTRENMVHFVVANLEDAFSQVRSMDSIAALSHDTGLKIDNTESNASAVLSTSEKTSRVTILASYPSRHNITCVHSYMNDLVHMGTDSGAVVSIKANATQLLAALQNKMISVIAEKFNLSGTAFDPGHLKKLSNRAKDCKIIDADFLSQFLTLNTDLQGTIARSLNMTVEDIEEALTEIYYL</sequence>
<proteinExistence type="predicted"/>
<dbReference type="OMA" id="EHIHASI"/>
<dbReference type="InterPro" id="IPR050358">
    <property type="entry name" value="RSE1/DDB1/CFT1"/>
</dbReference>
<evidence type="ECO:0000313" key="3">
    <source>
        <dbReference type="Proteomes" id="UP000008974"/>
    </source>
</evidence>
<dbReference type="EMBL" id="ACVC01000017">
    <property type="protein sequence ID" value="EFO65650.1"/>
    <property type="molecule type" value="Genomic_DNA"/>
</dbReference>
<protein>
    <submittedName>
        <fullName evidence="2">Uncharacterized protein</fullName>
    </submittedName>
</protein>
<comment type="caution">
    <text evidence="2">The sequence shown here is derived from an EMBL/GenBank/DDBJ whole genome shotgun (WGS) entry which is preliminary data.</text>
</comment>
<name>E1EVW2_GIAIA</name>
<dbReference type="VEuPathDB" id="GiardiaDB:GLP15_3365"/>
<organism evidence="2 3">
    <name type="scientific">Giardia intestinalis (strain P15)</name>
    <name type="common">Giardia lamblia</name>
    <dbReference type="NCBI Taxonomy" id="658858"/>
    <lineage>
        <taxon>Eukaryota</taxon>
        <taxon>Metamonada</taxon>
        <taxon>Diplomonadida</taxon>
        <taxon>Hexamitidae</taxon>
        <taxon>Giardiinae</taxon>
        <taxon>Giardia</taxon>
    </lineage>
</organism>
<dbReference type="Proteomes" id="UP000008974">
    <property type="component" value="Unassembled WGS sequence"/>
</dbReference>
<dbReference type="OrthoDB" id="10250675at2759"/>
<reference evidence="2 3" key="1">
    <citation type="journal article" date="2010" name="BMC Genomics">
        <title>Genome analysis and comparative genomics of a Giardia intestinalis assemblage E isolate.</title>
        <authorList>
            <person name="Jerlstrom-Hultqvist J."/>
            <person name="Franzen O."/>
            <person name="Ankarklev J."/>
            <person name="Xu F."/>
            <person name="Nohynkova E."/>
            <person name="Andersson J.O."/>
            <person name="Svard S.G."/>
            <person name="Andersson B."/>
        </authorList>
    </citation>
    <scope>NUCLEOTIDE SEQUENCE [LARGE SCALE GENOMIC DNA]</scope>
    <source>
        <strain evidence="2 3">P15</strain>
    </source>
</reference>
<feature type="compositionally biased region" description="Basic and acidic residues" evidence="1">
    <location>
        <begin position="1134"/>
        <end position="1144"/>
    </location>
</feature>
<evidence type="ECO:0000256" key="1">
    <source>
        <dbReference type="SAM" id="MobiDB-lite"/>
    </source>
</evidence>
<accession>E1EVW2</accession>
<gene>
    <name evidence="2" type="ORF">GLP15_3365</name>
</gene>
<dbReference type="PANTHER" id="PTHR10644">
    <property type="entry name" value="DNA REPAIR/RNA PROCESSING CPSF FAMILY"/>
    <property type="match status" value="1"/>
</dbReference>